<accession>A0AAU8PCZ5</accession>
<evidence type="ECO:0000259" key="1">
    <source>
        <dbReference type="SMART" id="SM00966"/>
    </source>
</evidence>
<dbReference type="AlphaFoldDB" id="A0AAU8PCZ5"/>
<reference evidence="3" key="1">
    <citation type="submission" date="2011-05" db="EMBL/GenBank/DDBJ databases">
        <title>Complete sequence of Desulfotomaculum kuznetsovii DSM 6115.</title>
        <authorList>
            <person name="Lucas S."/>
            <person name="Han J."/>
            <person name="Lapidus A."/>
            <person name="Cheng J.-F."/>
            <person name="Goodwin L."/>
            <person name="Pitluck S."/>
            <person name="Peters L."/>
            <person name="Mikhailova N."/>
            <person name="Lu M."/>
            <person name="Saunders E."/>
            <person name="Han C."/>
            <person name="Tapia R."/>
            <person name="Land M."/>
            <person name="Hauser L."/>
            <person name="Kyrpides N."/>
            <person name="Ivanova N."/>
            <person name="Pagani I."/>
            <person name="Nazina T."/>
            <person name="Ivanova A."/>
            <person name="Parshina S."/>
            <person name="Kuever J."/>
            <person name="Muyzer G."/>
            <person name="Plugge C."/>
            <person name="Stams A."/>
            <person name="Woyke T."/>
        </authorList>
    </citation>
    <scope>NUCLEOTIDE SEQUENCE [LARGE SCALE GENOMIC DNA]</scope>
    <source>
        <strain evidence="3">DSM 6115 / VKM B-1805 / 17</strain>
    </source>
</reference>
<dbReference type="SUPFAM" id="SSF89447">
    <property type="entry name" value="AbrB/MazE/MraZ-like"/>
    <property type="match status" value="1"/>
</dbReference>
<sequence>METHVSSKGQITLPVMARKKLGLKTGDVLHVSLVGEDKVVLEKRAGAKVNSQKALEIIRETAGAWKEMQETGEAFTRRLRKEDQKRLEALGLE</sequence>
<dbReference type="Proteomes" id="UP000009229">
    <property type="component" value="Chromosome"/>
</dbReference>
<dbReference type="Pfam" id="PF04014">
    <property type="entry name" value="MazE_antitoxin"/>
    <property type="match status" value="1"/>
</dbReference>
<dbReference type="RefSeq" id="WP_013824395.1">
    <property type="nucleotide sequence ID" value="NC_015573.1"/>
</dbReference>
<dbReference type="InterPro" id="IPR007159">
    <property type="entry name" value="SpoVT-AbrB_dom"/>
</dbReference>
<protein>
    <submittedName>
        <fullName evidence="2">Transcriptional regulator, AbrB family</fullName>
    </submittedName>
</protein>
<evidence type="ECO:0000313" key="3">
    <source>
        <dbReference type="Proteomes" id="UP000009229"/>
    </source>
</evidence>
<dbReference type="Gene3D" id="2.10.260.10">
    <property type="match status" value="1"/>
</dbReference>
<dbReference type="NCBIfam" id="TIGR01439">
    <property type="entry name" value="lp_hng_hel_AbrB"/>
    <property type="match status" value="1"/>
</dbReference>
<feature type="domain" description="SpoVT-AbrB" evidence="1">
    <location>
        <begin position="3"/>
        <end position="49"/>
    </location>
</feature>
<proteinExistence type="predicted"/>
<keyword evidence="3" id="KW-1185">Reference proteome</keyword>
<dbReference type="SMART" id="SM00966">
    <property type="entry name" value="SpoVT_AbrB"/>
    <property type="match status" value="1"/>
</dbReference>
<organism evidence="2 3">
    <name type="scientific">Desulfofundulus kuznetsovii (strain DSM 6115 / VKM B-1805 / 17)</name>
    <name type="common">Desulfotomaculum kuznetsovii</name>
    <dbReference type="NCBI Taxonomy" id="760568"/>
    <lineage>
        <taxon>Bacteria</taxon>
        <taxon>Bacillati</taxon>
        <taxon>Bacillota</taxon>
        <taxon>Clostridia</taxon>
        <taxon>Eubacteriales</taxon>
        <taxon>Peptococcaceae</taxon>
        <taxon>Desulfofundulus</taxon>
    </lineage>
</organism>
<dbReference type="GO" id="GO:0003677">
    <property type="term" value="F:DNA binding"/>
    <property type="evidence" value="ECO:0007669"/>
    <property type="project" value="InterPro"/>
</dbReference>
<dbReference type="KEGG" id="dku:Desku_3408"/>
<gene>
    <name evidence="2" type="ordered locus">Desku_3408</name>
</gene>
<dbReference type="InterPro" id="IPR037914">
    <property type="entry name" value="SpoVT-AbrB_sf"/>
</dbReference>
<name>A0AAU8PCZ5_DESK7</name>
<evidence type="ECO:0000313" key="2">
    <source>
        <dbReference type="EMBL" id="AEG16889.1"/>
    </source>
</evidence>
<dbReference type="EMBL" id="CP002770">
    <property type="protein sequence ID" value="AEG16889.1"/>
    <property type="molecule type" value="Genomic_DNA"/>
</dbReference>